<dbReference type="EMBL" id="CP047385">
    <property type="protein sequence ID" value="QHF13073.1"/>
    <property type="molecule type" value="Genomic_DNA"/>
</dbReference>
<proteinExistence type="predicted"/>
<reference evidence="3 4" key="1">
    <citation type="journal article" date="2015" name="Genome Announc.">
        <title>Genome Sequences of Two Pandoraea pnomenusa Isolates Recovered 11 Months Apart from a Cystic Fibrosis Patient.</title>
        <authorList>
            <person name="Ee R."/>
            <person name="Ambrose M."/>
            <person name="Lazenby J."/>
            <person name="Williams P."/>
            <person name="Chan K.G."/>
            <person name="Roddam L."/>
        </authorList>
    </citation>
    <scope>NUCLEOTIDE SEQUENCE [LARGE SCALE GENOMIC DNA]</scope>
    <source>
        <strain evidence="3 4">6399</strain>
    </source>
</reference>
<evidence type="ECO:0000313" key="4">
    <source>
        <dbReference type="Proteomes" id="UP000035080"/>
    </source>
</evidence>
<dbReference type="Gene3D" id="2.40.128.130">
    <property type="entry name" value="Autotransporter beta-domain"/>
    <property type="match status" value="1"/>
</dbReference>
<protein>
    <submittedName>
        <fullName evidence="3">Autotransporter domain-containing protein</fullName>
    </submittedName>
</protein>
<dbReference type="InterPro" id="IPR005546">
    <property type="entry name" value="Autotransporte_beta"/>
</dbReference>
<dbReference type="Proteomes" id="UP000035080">
    <property type="component" value="Chromosome"/>
</dbReference>
<feature type="region of interest" description="Disordered" evidence="1">
    <location>
        <begin position="811"/>
        <end position="857"/>
    </location>
</feature>
<keyword evidence="4" id="KW-1185">Reference proteome</keyword>
<dbReference type="InterPro" id="IPR036709">
    <property type="entry name" value="Autotransporte_beta_dom_sf"/>
</dbReference>
<accession>A0ABX6HQ95</accession>
<evidence type="ECO:0000313" key="3">
    <source>
        <dbReference type="EMBL" id="QHF13073.1"/>
    </source>
</evidence>
<dbReference type="SUPFAM" id="SSF103515">
    <property type="entry name" value="Autotransporter"/>
    <property type="match status" value="1"/>
</dbReference>
<evidence type="ECO:0000259" key="2">
    <source>
        <dbReference type="PROSITE" id="PS51208"/>
    </source>
</evidence>
<gene>
    <name evidence="3" type="ORF">PI93_010840</name>
</gene>
<organism evidence="3 4">
    <name type="scientific">Pandoraea fibrosis</name>
    <dbReference type="NCBI Taxonomy" id="1891094"/>
    <lineage>
        <taxon>Bacteria</taxon>
        <taxon>Pseudomonadati</taxon>
        <taxon>Pseudomonadota</taxon>
        <taxon>Betaproteobacteria</taxon>
        <taxon>Burkholderiales</taxon>
        <taxon>Burkholderiaceae</taxon>
        <taxon>Pandoraea</taxon>
    </lineage>
</organism>
<evidence type="ECO:0000256" key="1">
    <source>
        <dbReference type="SAM" id="MobiDB-lite"/>
    </source>
</evidence>
<feature type="domain" description="Autotransporter" evidence="2">
    <location>
        <begin position="968"/>
        <end position="1249"/>
    </location>
</feature>
<dbReference type="Pfam" id="PF03797">
    <property type="entry name" value="Autotransporter"/>
    <property type="match status" value="1"/>
</dbReference>
<dbReference type="SMART" id="SM00869">
    <property type="entry name" value="Autotransporter"/>
    <property type="match status" value="1"/>
</dbReference>
<sequence>MVTMGVIHRRQEFFGDYRMQSQIQTSKPLRQSKICLAVATLLAAMSMPAQANDVVESETTTWSDERTGVVNKMNERLANMAAELETKFKSADELHSLRMVRSYIHSNTNDISDKAEYEAALGEMVEKINGVISELNDNEGSGLEHSWERDLKVGDLENVKTEIQRVLTANPEGHTNARAQLRDFLNDDAAFLARREAALDLYAEITAFSARIKALDNVDEATFKVIANTKELVVPAQSGADAVPTWRDGNLLNAYSEEGYAEGNLQINKETVLEITKRSGAGSDVMIGEEEEVRDVGAIRVAKDVSHSIGIINGDLNIHQSIGGEGELAVVVGNGGELKFVAGGKGIDPAAKHVLLIVGSGASAEDVAEGAFGKAGKIDEDPGVIRFEAGTSAQNAEIAVATRGRLQFEEGSNAGASTIMVNGGTVHFDEAHAGSASIWNAGKLVVDDSAMGTSSVVNHAKGRFFATDVQLESMRLKNRGKTKIFDAVGGNASISNEGRGHIEIIETQLENAKIDNASTMFIERSSGDNATILNGRGAVLTFSDTALESLRIENRGTVIAKENTTANNARIRMDGGVFDVSRIESSEGEDYLAAEITIGSLSGQGDLIADETRVTLGALNQDDVFDGRVLASKESPHDIKTRLRGKSKRHAEKSDLLTNHPGVDLTKIGTGNLTLTADQSDVTSMTIAAGTLTAAHANALGAGYVDIGENGTVVLTQNVSGVDLIENAGTLNLGTNKLSVESYLSEAGAKIQSRVEKVEGNLVGGKIHVSNEGDFTNTTVGVDVAPDIELSEIVGHFEVVQAEGDAKVSGGEVTVGSITGGKKPEPVITDPEDPNVPPEDPTVKPITPTIEPGTDTGTKITDKNIVNFLAADGGYTANERAVLASVDGVTVGELTSGAVGGKVLSAMALQTAGSDEQRKSARMLSGESLVNNAVAAQAAATSFQRGMQTRMIAGGAMFDDKATTGAMAADNGIAGWASFNGGTASQRGDGMSFDVKGLDGAIGVDKRVNQNTLVGASVGFGNQESKAKGLPGESKVNSVSVGLYGSHLTDSNWFVNGGASYTNHSVKTDRTVAARNASARLTGKTSGQTFGMFGEVGKRFEVSGMNIDPSVGVRVASTRLNAFDETNRDGEGNDGLKVGSQSQTSTRGVLGVRLWSEVASVAGGKIAPSLRLSYEHEFGNTQSSLTSAIYGASNHFTVKGPKLGKDIFTADLGVDMQLKKQLEVRVGGNVSVRKGESALGGGISAKYRF</sequence>
<name>A0ABX6HQ95_9BURK</name>
<dbReference type="PROSITE" id="PS51208">
    <property type="entry name" value="AUTOTRANSPORTER"/>
    <property type="match status" value="1"/>
</dbReference>